<dbReference type="PANTHER" id="PTHR11216:SF174">
    <property type="entry name" value="GH06923P"/>
    <property type="match status" value="1"/>
</dbReference>
<comment type="caution">
    <text evidence="5">The sequence shown here is derived from an EMBL/GenBank/DDBJ whole genome shotgun (WGS) entry which is preliminary data.</text>
</comment>
<keyword evidence="6" id="KW-1185">Reference proteome</keyword>
<evidence type="ECO:0000256" key="1">
    <source>
        <dbReference type="ARBA" id="ARBA00022837"/>
    </source>
</evidence>
<dbReference type="GO" id="GO:0006897">
    <property type="term" value="P:endocytosis"/>
    <property type="evidence" value="ECO:0007669"/>
    <property type="project" value="TreeGrafter"/>
</dbReference>
<feature type="region of interest" description="Disordered" evidence="2">
    <location>
        <begin position="169"/>
        <end position="256"/>
    </location>
</feature>
<dbReference type="SMART" id="SM00054">
    <property type="entry name" value="EFh"/>
    <property type="match status" value="1"/>
</dbReference>
<gene>
    <name evidence="5" type="ORF">EB796_016911</name>
</gene>
<evidence type="ECO:0000259" key="4">
    <source>
        <dbReference type="PROSITE" id="PS50222"/>
    </source>
</evidence>
<protein>
    <submittedName>
        <fullName evidence="5">REPS1</fullName>
    </submittedName>
</protein>
<reference evidence="5" key="1">
    <citation type="submission" date="2020-06" db="EMBL/GenBank/DDBJ databases">
        <title>Draft genome of Bugula neritina, a colonial animal packing powerful symbionts and potential medicines.</title>
        <authorList>
            <person name="Rayko M."/>
        </authorList>
    </citation>
    <scope>NUCLEOTIDE SEQUENCE [LARGE SCALE GENOMIC DNA]</scope>
    <source>
        <strain evidence="5">Kwan_BN1</strain>
    </source>
</reference>
<evidence type="ECO:0000313" key="5">
    <source>
        <dbReference type="EMBL" id="KAF6024782.1"/>
    </source>
</evidence>
<keyword evidence="1" id="KW-0106">Calcium</keyword>
<dbReference type="OrthoDB" id="10045710at2759"/>
<dbReference type="GO" id="GO:0016197">
    <property type="term" value="P:endosomal transport"/>
    <property type="evidence" value="ECO:0007669"/>
    <property type="project" value="TreeGrafter"/>
</dbReference>
<evidence type="ECO:0000256" key="2">
    <source>
        <dbReference type="SAM" id="MobiDB-lite"/>
    </source>
</evidence>
<proteinExistence type="predicted"/>
<dbReference type="Gene3D" id="1.10.238.10">
    <property type="entry name" value="EF-hand"/>
    <property type="match status" value="2"/>
</dbReference>
<dbReference type="EMBL" id="VXIV02002534">
    <property type="protein sequence ID" value="KAF6024782.1"/>
    <property type="molecule type" value="Genomic_DNA"/>
</dbReference>
<evidence type="ECO:0000313" key="6">
    <source>
        <dbReference type="Proteomes" id="UP000593567"/>
    </source>
</evidence>
<dbReference type="AlphaFoldDB" id="A0A7J7JEN6"/>
<dbReference type="PANTHER" id="PTHR11216">
    <property type="entry name" value="EH DOMAIN"/>
    <property type="match status" value="1"/>
</dbReference>
<dbReference type="GO" id="GO:0005509">
    <property type="term" value="F:calcium ion binding"/>
    <property type="evidence" value="ECO:0007669"/>
    <property type="project" value="InterPro"/>
</dbReference>
<name>A0A7J7JEN6_BUGNE</name>
<feature type="compositionally biased region" description="Polar residues" evidence="2">
    <location>
        <begin position="220"/>
        <end position="229"/>
    </location>
</feature>
<dbReference type="PROSITE" id="PS50031">
    <property type="entry name" value="EH"/>
    <property type="match status" value="1"/>
</dbReference>
<organism evidence="5 6">
    <name type="scientific">Bugula neritina</name>
    <name type="common">Brown bryozoan</name>
    <name type="synonym">Sertularia neritina</name>
    <dbReference type="NCBI Taxonomy" id="10212"/>
    <lineage>
        <taxon>Eukaryota</taxon>
        <taxon>Metazoa</taxon>
        <taxon>Spiralia</taxon>
        <taxon>Lophotrochozoa</taxon>
        <taxon>Bryozoa</taxon>
        <taxon>Gymnolaemata</taxon>
        <taxon>Cheilostomatida</taxon>
        <taxon>Flustrina</taxon>
        <taxon>Buguloidea</taxon>
        <taxon>Bugulidae</taxon>
        <taxon>Bugula</taxon>
    </lineage>
</organism>
<dbReference type="InterPro" id="IPR000261">
    <property type="entry name" value="EH_dom"/>
</dbReference>
<feature type="domain" description="EF-hand" evidence="4">
    <location>
        <begin position="328"/>
        <end position="363"/>
    </location>
</feature>
<evidence type="ECO:0000259" key="3">
    <source>
        <dbReference type="PROSITE" id="PS50031"/>
    </source>
</evidence>
<dbReference type="InterPro" id="IPR002048">
    <property type="entry name" value="EF_hand_dom"/>
</dbReference>
<dbReference type="Proteomes" id="UP000593567">
    <property type="component" value="Unassembled WGS sequence"/>
</dbReference>
<dbReference type="SMART" id="SM00027">
    <property type="entry name" value="EH"/>
    <property type="match status" value="1"/>
</dbReference>
<dbReference type="SUPFAM" id="SSF47473">
    <property type="entry name" value="EF-hand"/>
    <property type="match status" value="2"/>
</dbReference>
<dbReference type="GO" id="GO:0005886">
    <property type="term" value="C:plasma membrane"/>
    <property type="evidence" value="ECO:0007669"/>
    <property type="project" value="TreeGrafter"/>
</dbReference>
<dbReference type="PROSITE" id="PS00018">
    <property type="entry name" value="EF_HAND_1"/>
    <property type="match status" value="1"/>
</dbReference>
<feature type="domain" description="EH" evidence="3">
    <location>
        <begin position="295"/>
        <end position="384"/>
    </location>
</feature>
<feature type="compositionally biased region" description="Polar residues" evidence="2">
    <location>
        <begin position="430"/>
        <end position="475"/>
    </location>
</feature>
<sequence>MNQRNSCTKNCFRHVTLPNQQKIPKIVAGELFSSSGLPIDVSLQIADLCGASRLGYFGRSQFYIALKYISAAQQQLPLKPELFGSLPLPSINPEHLKFKLDKLMNDLNIDPSAIGALLEQPQAAPAVPPTMAAMMAGGVLPPPPTKRHVRNVSGTIQTNATLQPNHLQNVSSSMLPSNSQTQPAVLSTQNTAQNNDAGQSLVTQKNPRSPGDSVGWASFPSPTKEQPQLENPPPPSNTVSRSHSISKDTTVSEDQIDFPSRKSFTFDSCSLSSADYATSEASESMDDMWCINDEQREYYISQFRTMQQDLTSTIKGTVAKQFFEKSKLPTNELSVIWKLSDVNRDGALTLQEFCTAMHLVVLRRNEVELPATLPQSLMPYVPASSEPFAADLGDELPHKSPSPVPVLSVAAGATWPADTGAAGTKKIWTGGQSSNDQWPATSEQWQATGTSDANSSPLQPQWTGSSHSPTSQPVNFDSAPVIGDSDIAHPVAMKMSPSSHSKMLDDVSRPRTATEPGSYALPGNATNTVVVTRERAGSEVRSTNSQPLPARPRPTPKKVQSMGAPLMDQQLLLIDPPPPQSLQGYQSLPGMPGAPQNPPTVPPRNQWSLSSPDAELSSTQPINSVHMASVSNNDPFSTTGENFADFSTKFGEPTNEPFGADLMQGPSPNPQYAEMQPVLAPTISANRPQVPHQFSIRDKREIQNSIRKQRERNSILVRSSSELHSELQEVVEQRISLEIQLEHLKPC</sequence>
<dbReference type="Pfam" id="PF12763">
    <property type="entry name" value="EH"/>
    <property type="match status" value="1"/>
</dbReference>
<feature type="compositionally biased region" description="Polar residues" evidence="2">
    <location>
        <begin position="169"/>
        <end position="207"/>
    </location>
</feature>
<dbReference type="InterPro" id="IPR011992">
    <property type="entry name" value="EF-hand-dom_pair"/>
</dbReference>
<feature type="compositionally biased region" description="Polar residues" evidence="2">
    <location>
        <begin position="603"/>
        <end position="618"/>
    </location>
</feature>
<dbReference type="InterPro" id="IPR018247">
    <property type="entry name" value="EF_Hand_1_Ca_BS"/>
</dbReference>
<feature type="compositionally biased region" description="Low complexity" evidence="2">
    <location>
        <begin position="565"/>
        <end position="574"/>
    </location>
</feature>
<dbReference type="PROSITE" id="PS50222">
    <property type="entry name" value="EF_HAND_2"/>
    <property type="match status" value="1"/>
</dbReference>
<feature type="compositionally biased region" description="Polar residues" evidence="2">
    <location>
        <begin position="237"/>
        <end position="253"/>
    </location>
</feature>
<feature type="region of interest" description="Disordered" evidence="2">
    <location>
        <begin position="420"/>
        <end position="480"/>
    </location>
</feature>
<feature type="region of interest" description="Disordered" evidence="2">
    <location>
        <begin position="496"/>
        <end position="618"/>
    </location>
</feature>
<dbReference type="CDD" id="cd00052">
    <property type="entry name" value="EH"/>
    <property type="match status" value="1"/>
</dbReference>
<dbReference type="GO" id="GO:0005737">
    <property type="term" value="C:cytoplasm"/>
    <property type="evidence" value="ECO:0007669"/>
    <property type="project" value="TreeGrafter"/>
</dbReference>
<accession>A0A7J7JEN6</accession>